<evidence type="ECO:0000256" key="1">
    <source>
        <dbReference type="SAM" id="MobiDB-lite"/>
    </source>
</evidence>
<name>A0ABP6M915_9ACTN</name>
<feature type="region of interest" description="Disordered" evidence="1">
    <location>
        <begin position="78"/>
        <end position="112"/>
    </location>
</feature>
<gene>
    <name evidence="2" type="ORF">GCM10010449_12680</name>
</gene>
<keyword evidence="3" id="KW-1185">Reference proteome</keyword>
<sequence>MRAASPGGQPPQTMASSAHTVLPAGTRTTPRPMPGRRCTMNIPWPPDRPAQCRVVVGAGGSPVGDLDAKQPLVVPDDPEFIPAPGTRRNLQRPRYADGLRPGRTSKKLGVAV</sequence>
<evidence type="ECO:0000313" key="3">
    <source>
        <dbReference type="Proteomes" id="UP001501637"/>
    </source>
</evidence>
<evidence type="ECO:0000313" key="2">
    <source>
        <dbReference type="EMBL" id="GAA3090399.1"/>
    </source>
</evidence>
<feature type="region of interest" description="Disordered" evidence="1">
    <location>
        <begin position="1"/>
        <end position="37"/>
    </location>
</feature>
<proteinExistence type="predicted"/>
<dbReference type="Proteomes" id="UP001501637">
    <property type="component" value="Unassembled WGS sequence"/>
</dbReference>
<accession>A0ABP6M915</accession>
<reference evidence="3" key="1">
    <citation type="journal article" date="2019" name="Int. J. Syst. Evol. Microbiol.">
        <title>The Global Catalogue of Microorganisms (GCM) 10K type strain sequencing project: providing services to taxonomists for standard genome sequencing and annotation.</title>
        <authorList>
            <consortium name="The Broad Institute Genomics Platform"/>
            <consortium name="The Broad Institute Genome Sequencing Center for Infectious Disease"/>
            <person name="Wu L."/>
            <person name="Ma J."/>
        </authorList>
    </citation>
    <scope>NUCLEOTIDE SEQUENCE [LARGE SCALE GENOMIC DNA]</scope>
    <source>
        <strain evidence="3">JCM 9092</strain>
    </source>
</reference>
<organism evidence="2 3">
    <name type="scientific">Streptomyces rectiviolaceus</name>
    <dbReference type="NCBI Taxonomy" id="332591"/>
    <lineage>
        <taxon>Bacteria</taxon>
        <taxon>Bacillati</taxon>
        <taxon>Actinomycetota</taxon>
        <taxon>Actinomycetes</taxon>
        <taxon>Kitasatosporales</taxon>
        <taxon>Streptomycetaceae</taxon>
        <taxon>Streptomyces</taxon>
    </lineage>
</organism>
<comment type="caution">
    <text evidence="2">The sequence shown here is derived from an EMBL/GenBank/DDBJ whole genome shotgun (WGS) entry which is preliminary data.</text>
</comment>
<protein>
    <submittedName>
        <fullName evidence="2">Uncharacterized protein</fullName>
    </submittedName>
</protein>
<feature type="compositionally biased region" description="Low complexity" evidence="1">
    <location>
        <begin position="23"/>
        <end position="37"/>
    </location>
</feature>
<feature type="compositionally biased region" description="Polar residues" evidence="1">
    <location>
        <begin position="10"/>
        <end position="19"/>
    </location>
</feature>
<dbReference type="EMBL" id="BAAAUG010000022">
    <property type="protein sequence ID" value="GAA3090399.1"/>
    <property type="molecule type" value="Genomic_DNA"/>
</dbReference>